<sequence>MVAPQTSLCLVRNRHRGDPLRDNLSHMGTGSELIMDGQFKLCRISLKILCLMDLVSTRWLIIEDSSGVRFALYCLRYNGIEKELEEANLSEETGNWANVDDFRWLRAVQSPNWSVFPEDERVHMIDN</sequence>
<comment type="similarity">
    <text evidence="1">Belongs to the TBCC family.</text>
</comment>
<dbReference type="AlphaFoldDB" id="A0ABD2ZZA6"/>
<organism evidence="3 4">
    <name type="scientific">Cinchona calisaya</name>
    <dbReference type="NCBI Taxonomy" id="153742"/>
    <lineage>
        <taxon>Eukaryota</taxon>
        <taxon>Viridiplantae</taxon>
        <taxon>Streptophyta</taxon>
        <taxon>Embryophyta</taxon>
        <taxon>Tracheophyta</taxon>
        <taxon>Spermatophyta</taxon>
        <taxon>Magnoliopsida</taxon>
        <taxon>eudicotyledons</taxon>
        <taxon>Gunneridae</taxon>
        <taxon>Pentapetalae</taxon>
        <taxon>asterids</taxon>
        <taxon>lamiids</taxon>
        <taxon>Gentianales</taxon>
        <taxon>Rubiaceae</taxon>
        <taxon>Cinchonoideae</taxon>
        <taxon>Cinchoneae</taxon>
        <taxon>Cinchona</taxon>
    </lineage>
</organism>
<dbReference type="InterPro" id="IPR017901">
    <property type="entry name" value="C-CAP_CF_C-like"/>
</dbReference>
<evidence type="ECO:0000313" key="4">
    <source>
        <dbReference type="Proteomes" id="UP001630127"/>
    </source>
</evidence>
<dbReference type="PROSITE" id="PS51329">
    <property type="entry name" value="C_CAP_COFACTOR_C"/>
    <property type="match status" value="1"/>
</dbReference>
<protein>
    <recommendedName>
        <fullName evidence="2">C-CAP/cofactor C-like domain-containing protein</fullName>
    </recommendedName>
</protein>
<feature type="domain" description="C-CAP/cofactor C-like" evidence="2">
    <location>
        <begin position="1"/>
        <end position="104"/>
    </location>
</feature>
<dbReference type="Proteomes" id="UP001630127">
    <property type="component" value="Unassembled WGS sequence"/>
</dbReference>
<keyword evidence="4" id="KW-1185">Reference proteome</keyword>
<evidence type="ECO:0000313" key="3">
    <source>
        <dbReference type="EMBL" id="KAL3524796.1"/>
    </source>
</evidence>
<dbReference type="EMBL" id="JBJUIK010000006">
    <property type="protein sequence ID" value="KAL3524796.1"/>
    <property type="molecule type" value="Genomic_DNA"/>
</dbReference>
<dbReference type="InterPro" id="IPR027684">
    <property type="entry name" value="TBCC"/>
</dbReference>
<dbReference type="Pfam" id="PF07986">
    <property type="entry name" value="TBCC"/>
    <property type="match status" value="1"/>
</dbReference>
<dbReference type="InterPro" id="IPR012945">
    <property type="entry name" value="Tubulin-bd_cofactor_C_dom"/>
</dbReference>
<evidence type="ECO:0000259" key="2">
    <source>
        <dbReference type="PROSITE" id="PS51329"/>
    </source>
</evidence>
<evidence type="ECO:0000256" key="1">
    <source>
        <dbReference type="ARBA" id="ARBA00008848"/>
    </source>
</evidence>
<reference evidence="3 4" key="1">
    <citation type="submission" date="2024-11" db="EMBL/GenBank/DDBJ databases">
        <title>A near-complete genome assembly of Cinchona calisaya.</title>
        <authorList>
            <person name="Lian D.C."/>
            <person name="Zhao X.W."/>
            <person name="Wei L."/>
        </authorList>
    </citation>
    <scope>NUCLEOTIDE SEQUENCE [LARGE SCALE GENOMIC DNA]</scope>
    <source>
        <tissue evidence="3">Nenye</tissue>
    </source>
</reference>
<dbReference type="Gene3D" id="2.160.20.70">
    <property type="match status" value="1"/>
</dbReference>
<comment type="caution">
    <text evidence="3">The sequence shown here is derived from an EMBL/GenBank/DDBJ whole genome shotgun (WGS) entry which is preliminary data.</text>
</comment>
<dbReference type="PANTHER" id="PTHR15139:SF0">
    <property type="entry name" value="TUBULIN-SPECIFIC CHAPERONE C"/>
    <property type="match status" value="1"/>
</dbReference>
<name>A0ABD2ZZA6_9GENT</name>
<dbReference type="InterPro" id="IPR016098">
    <property type="entry name" value="CAP/MinC_C"/>
</dbReference>
<accession>A0ABD2ZZA6</accession>
<dbReference type="PANTHER" id="PTHR15139">
    <property type="entry name" value="TUBULIN FOLDING COFACTOR C"/>
    <property type="match status" value="1"/>
</dbReference>
<gene>
    <name evidence="3" type="ORF">ACH5RR_013168</name>
</gene>
<proteinExistence type="inferred from homology"/>